<sequence length="101" mass="12012">MIQIHSSSPFSTNSVFLPGSTRVRIFREICCSGHPKKIFDKWSTFGKSYRKPDIFSFPLTNTFEFQDNIFTSTFNHFRHNDDDYLLWKRLKTRNTKHSLDT</sequence>
<comment type="caution">
    <text evidence="1">The sequence shown here is derived from an EMBL/GenBank/DDBJ whole genome shotgun (WGS) entry which is preliminary data.</text>
</comment>
<gene>
    <name evidence="1" type="ORF">PYW08_012486</name>
</gene>
<evidence type="ECO:0000313" key="1">
    <source>
        <dbReference type="EMBL" id="KAJ8705440.1"/>
    </source>
</evidence>
<name>A0ACC2Q3X8_9NEOP</name>
<keyword evidence="2" id="KW-1185">Reference proteome</keyword>
<dbReference type="Proteomes" id="UP001231649">
    <property type="component" value="Chromosome 31"/>
</dbReference>
<accession>A0ACC2Q3X8</accession>
<organism evidence="1 2">
    <name type="scientific">Mythimna loreyi</name>
    <dbReference type="NCBI Taxonomy" id="667449"/>
    <lineage>
        <taxon>Eukaryota</taxon>
        <taxon>Metazoa</taxon>
        <taxon>Ecdysozoa</taxon>
        <taxon>Arthropoda</taxon>
        <taxon>Hexapoda</taxon>
        <taxon>Insecta</taxon>
        <taxon>Pterygota</taxon>
        <taxon>Neoptera</taxon>
        <taxon>Endopterygota</taxon>
        <taxon>Lepidoptera</taxon>
        <taxon>Glossata</taxon>
        <taxon>Ditrysia</taxon>
        <taxon>Noctuoidea</taxon>
        <taxon>Noctuidae</taxon>
        <taxon>Noctuinae</taxon>
        <taxon>Hadenini</taxon>
        <taxon>Mythimna</taxon>
    </lineage>
</organism>
<dbReference type="EMBL" id="CM056807">
    <property type="protein sequence ID" value="KAJ8705440.1"/>
    <property type="molecule type" value="Genomic_DNA"/>
</dbReference>
<reference evidence="1" key="1">
    <citation type="submission" date="2023-03" db="EMBL/GenBank/DDBJ databases">
        <title>Chromosome-level genomes of two armyworms, Mythimna separata and Mythimna loreyi, provide insights into the biosynthesis and reception of sex pheromones.</title>
        <authorList>
            <person name="Zhao H."/>
        </authorList>
    </citation>
    <scope>NUCLEOTIDE SEQUENCE</scope>
    <source>
        <strain evidence="1">BeijingLab</strain>
    </source>
</reference>
<evidence type="ECO:0000313" key="2">
    <source>
        <dbReference type="Proteomes" id="UP001231649"/>
    </source>
</evidence>
<protein>
    <submittedName>
        <fullName evidence="1">Uncharacterized protein</fullName>
    </submittedName>
</protein>
<proteinExistence type="predicted"/>